<comment type="caution">
    <text evidence="3">The sequence shown here is derived from an EMBL/GenBank/DDBJ whole genome shotgun (WGS) entry which is preliminary data.</text>
</comment>
<proteinExistence type="predicted"/>
<gene>
    <name evidence="3" type="ORF">ACFQMH_08485</name>
</gene>
<keyword evidence="4" id="KW-1185">Reference proteome</keyword>
<evidence type="ECO:0000256" key="2">
    <source>
        <dbReference type="SAM" id="SignalP"/>
    </source>
</evidence>
<feature type="chain" id="PRO_5047186542" description="Secreted protein/lipoprotein" evidence="2">
    <location>
        <begin position="29"/>
        <end position="190"/>
    </location>
</feature>
<accession>A0ABW2DZL0</accession>
<keyword evidence="2" id="KW-0732">Signal</keyword>
<dbReference type="Proteomes" id="UP001596409">
    <property type="component" value="Unassembled WGS sequence"/>
</dbReference>
<organism evidence="3 4">
    <name type="scientific">Streptomyces viridiviolaceus</name>
    <dbReference type="NCBI Taxonomy" id="68282"/>
    <lineage>
        <taxon>Bacteria</taxon>
        <taxon>Bacillati</taxon>
        <taxon>Actinomycetota</taxon>
        <taxon>Actinomycetes</taxon>
        <taxon>Kitasatosporales</taxon>
        <taxon>Streptomycetaceae</taxon>
        <taxon>Streptomyces</taxon>
    </lineage>
</organism>
<dbReference type="PROSITE" id="PS51257">
    <property type="entry name" value="PROKAR_LIPOPROTEIN"/>
    <property type="match status" value="1"/>
</dbReference>
<feature type="signal peptide" evidence="2">
    <location>
        <begin position="1"/>
        <end position="28"/>
    </location>
</feature>
<reference evidence="4" key="1">
    <citation type="journal article" date="2019" name="Int. J. Syst. Evol. Microbiol.">
        <title>The Global Catalogue of Microorganisms (GCM) 10K type strain sequencing project: providing services to taxonomists for standard genome sequencing and annotation.</title>
        <authorList>
            <consortium name="The Broad Institute Genomics Platform"/>
            <consortium name="The Broad Institute Genome Sequencing Center for Infectious Disease"/>
            <person name="Wu L."/>
            <person name="Ma J."/>
        </authorList>
    </citation>
    <scope>NUCLEOTIDE SEQUENCE [LARGE SCALE GENOMIC DNA]</scope>
    <source>
        <strain evidence="4">JCM 4855</strain>
    </source>
</reference>
<evidence type="ECO:0000313" key="3">
    <source>
        <dbReference type="EMBL" id="MFC7011735.1"/>
    </source>
</evidence>
<protein>
    <recommendedName>
        <fullName evidence="5">Secreted protein/lipoprotein</fullName>
    </recommendedName>
</protein>
<evidence type="ECO:0008006" key="5">
    <source>
        <dbReference type="Google" id="ProtNLM"/>
    </source>
</evidence>
<feature type="region of interest" description="Disordered" evidence="1">
    <location>
        <begin position="25"/>
        <end position="56"/>
    </location>
</feature>
<name>A0ABW2DZL0_9ACTN</name>
<sequence length="190" mass="20074">MCIRKQTSALLVAGSLMALVGCSADSSAGDSKEPSSSTSAASPSPSRTTASPTADPGAAIEAAYRSYWDEKVKAYANGSVQGTQLKKFAVAEAYAEAEAEVKALKTKGLVATGQPTLAPQVTSVDTDQRVPRGALTDCADVSDWKLVQQSDGKEVELPEERLTKYVVKAAAEKWYGRWVIVKVTPQDKAC</sequence>
<dbReference type="EMBL" id="JBHSYM010000021">
    <property type="protein sequence ID" value="MFC7011735.1"/>
    <property type="molecule type" value="Genomic_DNA"/>
</dbReference>
<evidence type="ECO:0000313" key="4">
    <source>
        <dbReference type="Proteomes" id="UP001596409"/>
    </source>
</evidence>
<feature type="compositionally biased region" description="Low complexity" evidence="1">
    <location>
        <begin position="34"/>
        <end position="54"/>
    </location>
</feature>
<evidence type="ECO:0000256" key="1">
    <source>
        <dbReference type="SAM" id="MobiDB-lite"/>
    </source>
</evidence>
<dbReference type="RefSeq" id="WP_189880299.1">
    <property type="nucleotide sequence ID" value="NZ_BMWA01000040.1"/>
</dbReference>